<gene>
    <name evidence="2" type="ORF">GCM10010345_92800</name>
</gene>
<dbReference type="EMBL" id="BMVN01000110">
    <property type="protein sequence ID" value="GHA76208.1"/>
    <property type="molecule type" value="Genomic_DNA"/>
</dbReference>
<sequence>MEQLALDGKPVREPPDDAVGVSEENSELPVGCLSRDLAEHIDAEGTSVAAADAEDERREAEGQVHVQGLAQQLPGVLAHGADPIGAADHDQRQQTGVSDRLTHRLLTDPSVAVAEGECETRLAELSQVGGQ</sequence>
<evidence type="ECO:0000256" key="1">
    <source>
        <dbReference type="SAM" id="MobiDB-lite"/>
    </source>
</evidence>
<organism evidence="2 3">
    <name type="scientific">Streptomyces canarius</name>
    <dbReference type="NCBI Taxonomy" id="285453"/>
    <lineage>
        <taxon>Bacteria</taxon>
        <taxon>Bacillati</taxon>
        <taxon>Actinomycetota</taxon>
        <taxon>Actinomycetes</taxon>
        <taxon>Kitasatosporales</taxon>
        <taxon>Streptomycetaceae</taxon>
        <taxon>Streptomyces</taxon>
    </lineage>
</organism>
<dbReference type="Proteomes" id="UP000653644">
    <property type="component" value="Unassembled WGS sequence"/>
</dbReference>
<protein>
    <submittedName>
        <fullName evidence="2">Uncharacterized protein</fullName>
    </submittedName>
</protein>
<accession>A0ABQ3DC72</accession>
<proteinExistence type="predicted"/>
<reference evidence="3" key="1">
    <citation type="journal article" date="2019" name="Int. J. Syst. Evol. Microbiol.">
        <title>The Global Catalogue of Microorganisms (GCM) 10K type strain sequencing project: providing services to taxonomists for standard genome sequencing and annotation.</title>
        <authorList>
            <consortium name="The Broad Institute Genomics Platform"/>
            <consortium name="The Broad Institute Genome Sequencing Center for Infectious Disease"/>
            <person name="Wu L."/>
            <person name="Ma J."/>
        </authorList>
    </citation>
    <scope>NUCLEOTIDE SEQUENCE [LARGE SCALE GENOMIC DNA]</scope>
    <source>
        <strain evidence="3">JCM 4733</strain>
    </source>
</reference>
<comment type="caution">
    <text evidence="2">The sequence shown here is derived from an EMBL/GenBank/DDBJ whole genome shotgun (WGS) entry which is preliminary data.</text>
</comment>
<evidence type="ECO:0000313" key="2">
    <source>
        <dbReference type="EMBL" id="GHA76208.1"/>
    </source>
</evidence>
<dbReference type="RefSeq" id="WP_189895184.1">
    <property type="nucleotide sequence ID" value="NZ_BMVN01000110.1"/>
</dbReference>
<feature type="region of interest" description="Disordered" evidence="1">
    <location>
        <begin position="1"/>
        <end position="27"/>
    </location>
</feature>
<keyword evidence="3" id="KW-1185">Reference proteome</keyword>
<evidence type="ECO:0000313" key="3">
    <source>
        <dbReference type="Proteomes" id="UP000653644"/>
    </source>
</evidence>
<feature type="region of interest" description="Disordered" evidence="1">
    <location>
        <begin position="79"/>
        <end position="103"/>
    </location>
</feature>
<name>A0ABQ3DC72_9ACTN</name>